<dbReference type="Pfam" id="PF00085">
    <property type="entry name" value="Thioredoxin"/>
    <property type="match status" value="1"/>
</dbReference>
<evidence type="ECO:0000256" key="2">
    <source>
        <dbReference type="ARBA" id="ARBA00022982"/>
    </source>
</evidence>
<dbReference type="OrthoDB" id="9790390at2"/>
<evidence type="ECO:0000256" key="1">
    <source>
        <dbReference type="ARBA" id="ARBA00022448"/>
    </source>
</evidence>
<dbReference type="GO" id="GO:0015035">
    <property type="term" value="F:protein-disulfide reductase activity"/>
    <property type="evidence" value="ECO:0007669"/>
    <property type="project" value="TreeGrafter"/>
</dbReference>
<dbReference type="GO" id="GO:0045454">
    <property type="term" value="P:cell redox homeostasis"/>
    <property type="evidence" value="ECO:0007669"/>
    <property type="project" value="TreeGrafter"/>
</dbReference>
<dbReference type="PROSITE" id="PS00194">
    <property type="entry name" value="THIOREDOXIN_1"/>
    <property type="match status" value="1"/>
</dbReference>
<feature type="domain" description="Thioredoxin" evidence="5">
    <location>
        <begin position="18"/>
        <end position="145"/>
    </location>
</feature>
<gene>
    <name evidence="6" type="ORF">DFR29_101263</name>
</gene>
<name>A0A4R6Z9Q1_9GAMM</name>
<dbReference type="Gene3D" id="3.40.30.10">
    <property type="entry name" value="Glutaredoxin"/>
    <property type="match status" value="1"/>
</dbReference>
<organism evidence="6 7">
    <name type="scientific">Tahibacter aquaticus</name>
    <dbReference type="NCBI Taxonomy" id="520092"/>
    <lineage>
        <taxon>Bacteria</taxon>
        <taxon>Pseudomonadati</taxon>
        <taxon>Pseudomonadota</taxon>
        <taxon>Gammaproteobacteria</taxon>
        <taxon>Lysobacterales</taxon>
        <taxon>Rhodanobacteraceae</taxon>
        <taxon>Tahibacter</taxon>
    </lineage>
</organism>
<dbReference type="GO" id="GO:0005829">
    <property type="term" value="C:cytosol"/>
    <property type="evidence" value="ECO:0007669"/>
    <property type="project" value="TreeGrafter"/>
</dbReference>
<dbReference type="PANTHER" id="PTHR45663:SF11">
    <property type="entry name" value="GEO12009P1"/>
    <property type="match status" value="1"/>
</dbReference>
<dbReference type="RefSeq" id="WP_133816760.1">
    <property type="nucleotide sequence ID" value="NZ_SNZH01000001.1"/>
</dbReference>
<dbReference type="PANTHER" id="PTHR45663">
    <property type="entry name" value="GEO12009P1"/>
    <property type="match status" value="1"/>
</dbReference>
<dbReference type="Gene3D" id="2.30.30.380">
    <property type="entry name" value="Zn-finger domain of Sec23/24"/>
    <property type="match status" value="1"/>
</dbReference>
<evidence type="ECO:0000256" key="3">
    <source>
        <dbReference type="ARBA" id="ARBA00023157"/>
    </source>
</evidence>
<evidence type="ECO:0000313" key="6">
    <source>
        <dbReference type="EMBL" id="TDR48641.1"/>
    </source>
</evidence>
<reference evidence="6 7" key="1">
    <citation type="submission" date="2019-03" db="EMBL/GenBank/DDBJ databases">
        <title>Genomic Encyclopedia of Type Strains, Phase IV (KMG-IV): sequencing the most valuable type-strain genomes for metagenomic binning, comparative biology and taxonomic classification.</title>
        <authorList>
            <person name="Goeker M."/>
        </authorList>
    </citation>
    <scope>NUCLEOTIDE SEQUENCE [LARGE SCALE GENOMIC DNA]</scope>
    <source>
        <strain evidence="6 7">DSM 21667</strain>
    </source>
</reference>
<dbReference type="InterPro" id="IPR013766">
    <property type="entry name" value="Thioredoxin_domain"/>
</dbReference>
<evidence type="ECO:0000256" key="4">
    <source>
        <dbReference type="ARBA" id="ARBA00023284"/>
    </source>
</evidence>
<proteinExistence type="predicted"/>
<protein>
    <submittedName>
        <fullName evidence="6">Thioredoxin</fullName>
    </submittedName>
</protein>
<dbReference type="CDD" id="cd02947">
    <property type="entry name" value="TRX_family"/>
    <property type="match status" value="1"/>
</dbReference>
<dbReference type="EMBL" id="SNZH01000001">
    <property type="protein sequence ID" value="TDR48641.1"/>
    <property type="molecule type" value="Genomic_DNA"/>
</dbReference>
<keyword evidence="1" id="KW-0813">Transport</keyword>
<evidence type="ECO:0000259" key="5">
    <source>
        <dbReference type="PROSITE" id="PS51352"/>
    </source>
</evidence>
<dbReference type="PRINTS" id="PR00421">
    <property type="entry name" value="THIOREDOXIN"/>
</dbReference>
<dbReference type="InterPro" id="IPR017937">
    <property type="entry name" value="Thioredoxin_CS"/>
</dbReference>
<keyword evidence="2" id="KW-0249">Electron transport</keyword>
<accession>A0A4R6Z9Q1</accession>
<dbReference type="AlphaFoldDB" id="A0A4R6Z9Q1"/>
<keyword evidence="3" id="KW-1015">Disulfide bond</keyword>
<dbReference type="InterPro" id="IPR036249">
    <property type="entry name" value="Thioredoxin-like_sf"/>
</dbReference>
<evidence type="ECO:0000313" key="7">
    <source>
        <dbReference type="Proteomes" id="UP000295293"/>
    </source>
</evidence>
<dbReference type="PROSITE" id="PS51352">
    <property type="entry name" value="THIOREDOXIN_2"/>
    <property type="match status" value="1"/>
</dbReference>
<keyword evidence="4" id="KW-0676">Redox-active center</keyword>
<dbReference type="SUPFAM" id="SSF52833">
    <property type="entry name" value="Thioredoxin-like"/>
    <property type="match status" value="1"/>
</dbReference>
<keyword evidence="7" id="KW-1185">Reference proteome</keyword>
<dbReference type="Proteomes" id="UP000295293">
    <property type="component" value="Unassembled WGS sequence"/>
</dbReference>
<comment type="caution">
    <text evidence="6">The sequence shown here is derived from an EMBL/GenBank/DDBJ whole genome shotgun (WGS) entry which is preliminary data.</text>
</comment>
<sequence>MDESRILPCPRCLTLNRLPLARPAVEARCGKCALQLFGNGPFALDVAGFDRFLTRSELPLLVDFWASWCGPCLQMAPAYEAAVAQLEPQLQAAKVDIDAQAPLAQRYQIRSVPTLILFHRGREIARQSGAMGRSDIVDWVRGYLS</sequence>